<sequence length="274" mass="30911">DRNQTSVNPPLPPPGQNGNLNQEPLHIKLSNEPAVQILPQAHNVNLCDLKDTGYYSEGEDAFVNPMAQHQPNSTQRPQRNLKKSESKAEEKLRVNLPEFEPVIPHICNTSTSSRSPAIEPSPSIEDIDTNVAQLILSKRTTTAHCYVHIKNNPIMMNKLDLKIDEPSTTIVVTVNGTKKRALGKIKDVKLAIHNLLISTLFQVIESSKDYCCWTAEVLISTNSRPPVEVVKEPSESEKTFDEFEYKDEALEEAEGFYTEEISDDDIFRNPWEDY</sequence>
<comment type="caution">
    <text evidence="2">The sequence shown here is derived from an EMBL/GenBank/DDBJ whole genome shotgun (WGS) entry which is preliminary data.</text>
</comment>
<gene>
    <name evidence="2" type="ORF">GMARGA_LOCUS26108</name>
</gene>
<organism evidence="2 3">
    <name type="scientific">Gigaspora margarita</name>
    <dbReference type="NCBI Taxonomy" id="4874"/>
    <lineage>
        <taxon>Eukaryota</taxon>
        <taxon>Fungi</taxon>
        <taxon>Fungi incertae sedis</taxon>
        <taxon>Mucoromycota</taxon>
        <taxon>Glomeromycotina</taxon>
        <taxon>Glomeromycetes</taxon>
        <taxon>Diversisporales</taxon>
        <taxon>Gigasporaceae</taxon>
        <taxon>Gigaspora</taxon>
    </lineage>
</organism>
<dbReference type="Proteomes" id="UP000789901">
    <property type="component" value="Unassembled WGS sequence"/>
</dbReference>
<name>A0ABN7W3D1_GIGMA</name>
<feature type="non-terminal residue" evidence="2">
    <location>
        <position position="1"/>
    </location>
</feature>
<evidence type="ECO:0000256" key="1">
    <source>
        <dbReference type="SAM" id="MobiDB-lite"/>
    </source>
</evidence>
<feature type="region of interest" description="Disordered" evidence="1">
    <location>
        <begin position="1"/>
        <end position="23"/>
    </location>
</feature>
<feature type="compositionally biased region" description="Polar residues" evidence="1">
    <location>
        <begin position="67"/>
        <end position="78"/>
    </location>
</feature>
<feature type="region of interest" description="Disordered" evidence="1">
    <location>
        <begin position="67"/>
        <end position="89"/>
    </location>
</feature>
<evidence type="ECO:0000313" key="3">
    <source>
        <dbReference type="Proteomes" id="UP000789901"/>
    </source>
</evidence>
<proteinExistence type="predicted"/>
<keyword evidence="3" id="KW-1185">Reference proteome</keyword>
<dbReference type="EMBL" id="CAJVQB010029844">
    <property type="protein sequence ID" value="CAG8814681.1"/>
    <property type="molecule type" value="Genomic_DNA"/>
</dbReference>
<evidence type="ECO:0000313" key="2">
    <source>
        <dbReference type="EMBL" id="CAG8814681.1"/>
    </source>
</evidence>
<reference evidence="2 3" key="1">
    <citation type="submission" date="2021-06" db="EMBL/GenBank/DDBJ databases">
        <authorList>
            <person name="Kallberg Y."/>
            <person name="Tangrot J."/>
            <person name="Rosling A."/>
        </authorList>
    </citation>
    <scope>NUCLEOTIDE SEQUENCE [LARGE SCALE GENOMIC DNA]</scope>
    <source>
        <strain evidence="2 3">120-4 pot B 10/14</strain>
    </source>
</reference>
<protein>
    <submittedName>
        <fullName evidence="2">3330_t:CDS:1</fullName>
    </submittedName>
</protein>
<accession>A0ABN7W3D1</accession>